<dbReference type="Proteomes" id="UP000284706">
    <property type="component" value="Unassembled WGS sequence"/>
</dbReference>
<keyword evidence="1" id="KW-0812">Transmembrane</keyword>
<feature type="transmembrane region" description="Helical" evidence="1">
    <location>
        <begin position="34"/>
        <end position="54"/>
    </location>
</feature>
<gene>
    <name evidence="2" type="ORF">CVT26_014950</name>
</gene>
<dbReference type="AlphaFoldDB" id="A0A409W3U0"/>
<feature type="transmembrane region" description="Helical" evidence="1">
    <location>
        <begin position="112"/>
        <end position="129"/>
    </location>
</feature>
<dbReference type="EMBL" id="NHYE01005421">
    <property type="protein sequence ID" value="PPQ73128.1"/>
    <property type="molecule type" value="Genomic_DNA"/>
</dbReference>
<keyword evidence="3" id="KW-1185">Reference proteome</keyword>
<feature type="transmembrane region" description="Helical" evidence="1">
    <location>
        <begin position="242"/>
        <end position="259"/>
    </location>
</feature>
<proteinExistence type="predicted"/>
<comment type="caution">
    <text evidence="2">The sequence shown here is derived from an EMBL/GenBank/DDBJ whole genome shotgun (WGS) entry which is preliminary data.</text>
</comment>
<feature type="transmembrane region" description="Helical" evidence="1">
    <location>
        <begin position="182"/>
        <end position="206"/>
    </location>
</feature>
<feature type="transmembrane region" description="Helical" evidence="1">
    <location>
        <begin position="141"/>
        <end position="162"/>
    </location>
</feature>
<accession>A0A409W3U0</accession>
<dbReference type="OrthoDB" id="3038990at2759"/>
<reference evidence="2 3" key="1">
    <citation type="journal article" date="2018" name="Evol. Lett.">
        <title>Horizontal gene cluster transfer increased hallucinogenic mushroom diversity.</title>
        <authorList>
            <person name="Reynolds H.T."/>
            <person name="Vijayakumar V."/>
            <person name="Gluck-Thaler E."/>
            <person name="Korotkin H.B."/>
            <person name="Matheny P.B."/>
            <person name="Slot J.C."/>
        </authorList>
    </citation>
    <scope>NUCLEOTIDE SEQUENCE [LARGE SCALE GENOMIC DNA]</scope>
    <source>
        <strain evidence="2 3">SRW20</strain>
    </source>
</reference>
<name>A0A409W3U0_9AGAR</name>
<organism evidence="2 3">
    <name type="scientific">Gymnopilus dilepis</name>
    <dbReference type="NCBI Taxonomy" id="231916"/>
    <lineage>
        <taxon>Eukaryota</taxon>
        <taxon>Fungi</taxon>
        <taxon>Dikarya</taxon>
        <taxon>Basidiomycota</taxon>
        <taxon>Agaricomycotina</taxon>
        <taxon>Agaricomycetes</taxon>
        <taxon>Agaricomycetidae</taxon>
        <taxon>Agaricales</taxon>
        <taxon>Agaricineae</taxon>
        <taxon>Hymenogastraceae</taxon>
        <taxon>Gymnopilus</taxon>
    </lineage>
</organism>
<dbReference type="InParanoid" id="A0A409W3U0"/>
<protein>
    <submittedName>
        <fullName evidence="2">Uncharacterized protein</fullName>
    </submittedName>
</protein>
<sequence length="340" mass="37576">MEISSAAPTPVLPSPSILDPSHPLAYLAYLPEDAAYELTISVYLLVAALVVQIWDVFNNLDTDYKVLKQSTRKFPLLVYGISRMSTILYLLFGRSHNAAAPTGDCNNLMKASSGVYCMMMASTSLLFYFRVSALYMDNKHVTRFFLFMWLALLGASLTAIIGVSGAPIGPTKHCVNVRLDRYLGIAVVIPFLNDTCVFIATTYRLIQFGLPGDAGIRDIFRVIISGNGLSLLTKALFKDGQAYYLTTAALTLVALILFYSDSLPIVYRADFPNIDVALINIMACRVFRRTKTGRYIQESILSDTKMFADFSRELRFRNEASSAADSSGTVIVTDRHTCPA</sequence>
<evidence type="ECO:0000313" key="3">
    <source>
        <dbReference type="Proteomes" id="UP000284706"/>
    </source>
</evidence>
<feature type="transmembrane region" description="Helical" evidence="1">
    <location>
        <begin position="74"/>
        <end position="92"/>
    </location>
</feature>
<keyword evidence="1" id="KW-0472">Membrane</keyword>
<keyword evidence="1" id="KW-1133">Transmembrane helix</keyword>
<evidence type="ECO:0000256" key="1">
    <source>
        <dbReference type="SAM" id="Phobius"/>
    </source>
</evidence>
<evidence type="ECO:0000313" key="2">
    <source>
        <dbReference type="EMBL" id="PPQ73128.1"/>
    </source>
</evidence>